<dbReference type="AlphaFoldDB" id="A0A6J8AB58"/>
<accession>A0A6J8AB58</accession>
<dbReference type="OrthoDB" id="10362181at2759"/>
<protein>
    <submittedName>
        <fullName evidence="1">Uncharacterized protein</fullName>
    </submittedName>
</protein>
<evidence type="ECO:0000313" key="1">
    <source>
        <dbReference type="EMBL" id="CAC5364565.1"/>
    </source>
</evidence>
<reference evidence="1 2" key="1">
    <citation type="submission" date="2020-06" db="EMBL/GenBank/DDBJ databases">
        <authorList>
            <person name="Li R."/>
            <person name="Bekaert M."/>
        </authorList>
    </citation>
    <scope>NUCLEOTIDE SEQUENCE [LARGE SCALE GENOMIC DNA]</scope>
    <source>
        <strain evidence="2">wild</strain>
    </source>
</reference>
<gene>
    <name evidence="1" type="ORF">MCOR_5566</name>
</gene>
<sequence length="436" mass="51956">MAESLKKNVLQKDICNRKNIGLVHVAAAKGLLKFLKRVHSIFGTQSIYCRDRFNVSPYYLAQIYGQTEIVRWIQTLQIKSKPPAQIVQNILIYNLISNYLTLSQFDWTCFQDYNFKYRVLLRNQAVKFISRVPLERIHYKNMHNVSAIEIWFTSIYFDFIESMAVNRDSETVKIMDITQRIPKKNKAFAQLYSLYHISQFSNSIRRQLLLFGIDDGEFFYRRLQTRGVQTKGPLSDYEINELYLAVISRNYQHFKKLQVRKDLHRRWLHDLISDKNGTDFLSFHKFVVKRIKINMKRLEKIVRVGELRLLKRVKAMDTELPLNQDEACFLIFQNLQNILSEDEYLWQSHLQILFKELSGEDVVFYVECFFQMVVEQGDDMFTQKMKHFNSLIDKALQNTNLNTKDFLFRSFKFVLMETRKLYSKYSEKGTDLTVFL</sequence>
<dbReference type="Proteomes" id="UP000507470">
    <property type="component" value="Unassembled WGS sequence"/>
</dbReference>
<name>A0A6J8AB58_MYTCO</name>
<proteinExistence type="predicted"/>
<keyword evidence="2" id="KW-1185">Reference proteome</keyword>
<dbReference type="EMBL" id="CACVKT020001009">
    <property type="protein sequence ID" value="CAC5364565.1"/>
    <property type="molecule type" value="Genomic_DNA"/>
</dbReference>
<organism evidence="1 2">
    <name type="scientific">Mytilus coruscus</name>
    <name type="common">Sea mussel</name>
    <dbReference type="NCBI Taxonomy" id="42192"/>
    <lineage>
        <taxon>Eukaryota</taxon>
        <taxon>Metazoa</taxon>
        <taxon>Spiralia</taxon>
        <taxon>Lophotrochozoa</taxon>
        <taxon>Mollusca</taxon>
        <taxon>Bivalvia</taxon>
        <taxon>Autobranchia</taxon>
        <taxon>Pteriomorphia</taxon>
        <taxon>Mytilida</taxon>
        <taxon>Mytiloidea</taxon>
        <taxon>Mytilidae</taxon>
        <taxon>Mytilinae</taxon>
        <taxon>Mytilus</taxon>
    </lineage>
</organism>
<evidence type="ECO:0000313" key="2">
    <source>
        <dbReference type="Proteomes" id="UP000507470"/>
    </source>
</evidence>